<organism evidence="2 3">
    <name type="scientific">Endozoicomonas montiporae</name>
    <dbReference type="NCBI Taxonomy" id="1027273"/>
    <lineage>
        <taxon>Bacteria</taxon>
        <taxon>Pseudomonadati</taxon>
        <taxon>Pseudomonadota</taxon>
        <taxon>Gammaproteobacteria</taxon>
        <taxon>Oceanospirillales</taxon>
        <taxon>Endozoicomonadaceae</taxon>
        <taxon>Endozoicomonas</taxon>
    </lineage>
</organism>
<evidence type="ECO:0000256" key="1">
    <source>
        <dbReference type="SAM" id="MobiDB-lite"/>
    </source>
</evidence>
<dbReference type="EMBL" id="JOKG01000001">
    <property type="protein sequence ID" value="KEQ15240.1"/>
    <property type="molecule type" value="Genomic_DNA"/>
</dbReference>
<accession>A0A081N9W7</accession>
<feature type="region of interest" description="Disordered" evidence="1">
    <location>
        <begin position="228"/>
        <end position="273"/>
    </location>
</feature>
<proteinExistence type="predicted"/>
<dbReference type="Proteomes" id="UP000028006">
    <property type="component" value="Unassembled WGS sequence"/>
</dbReference>
<evidence type="ECO:0000313" key="3">
    <source>
        <dbReference type="Proteomes" id="UP000028006"/>
    </source>
</evidence>
<comment type="caution">
    <text evidence="2">The sequence shown here is derived from an EMBL/GenBank/DDBJ whole genome shotgun (WGS) entry which is preliminary data.</text>
</comment>
<reference evidence="2 3" key="1">
    <citation type="submission" date="2014-06" db="EMBL/GenBank/DDBJ databases">
        <title>Whole Genome Sequences of Three Symbiotic Endozoicomonas Bacteria.</title>
        <authorList>
            <person name="Neave M.J."/>
            <person name="Apprill A."/>
            <person name="Voolstra C.R."/>
        </authorList>
    </citation>
    <scope>NUCLEOTIDE SEQUENCE [LARGE SCALE GENOMIC DNA]</scope>
    <source>
        <strain evidence="2 3">LMG 24815</strain>
    </source>
</reference>
<evidence type="ECO:0000313" key="2">
    <source>
        <dbReference type="EMBL" id="KEQ15240.1"/>
    </source>
</evidence>
<name>A0A081N9W7_9GAMM</name>
<keyword evidence="3" id="KW-1185">Reference proteome</keyword>
<protein>
    <submittedName>
        <fullName evidence="2">Uncharacterized protein</fullName>
    </submittedName>
</protein>
<sequence length="273" mass="30473">MYVLFVHYAQAGKKYTSWKLVIPSPKDQVGSGRFLYPSAQEPGQFQLVRELGYIHLTEDVSLMFIHPDFGSTTLAMPESFQPDADRHQFVIYPSLSAQVGHTSETGGQELNLILEFIVPPGAQIPAPDSVPGVYNVKTVRRKNKKHIHQYTIALHTLTAPVTITVDTNLIFHHDNSRAILGEQNFYLSLHPHQQSEQQPAEDTSSNSLDAAVVVYFPPDHTGQHLWLMQPEMDTPPQATDEANPEVAKPYSVEDEKATKRQQLLESAPSRAPG</sequence>
<dbReference type="AlphaFoldDB" id="A0A081N9W7"/>
<gene>
    <name evidence="2" type="ORF">GZ77_00705</name>
</gene>